<dbReference type="InterPro" id="IPR010259">
    <property type="entry name" value="S8pro/Inhibitor_I9"/>
</dbReference>
<dbReference type="SUPFAM" id="SSF52025">
    <property type="entry name" value="PA domain"/>
    <property type="match status" value="1"/>
</dbReference>
<comment type="caution">
    <text evidence="14">The sequence shown here is derived from an EMBL/GenBank/DDBJ whole genome shotgun (WGS) entry which is preliminary data.</text>
</comment>
<keyword evidence="5 10" id="KW-0732">Signal</keyword>
<accession>A0ABR9KRW7</accession>
<dbReference type="InterPro" id="IPR036852">
    <property type="entry name" value="Peptidase_S8/S53_dom_sf"/>
</dbReference>
<evidence type="ECO:0000256" key="8">
    <source>
        <dbReference type="PROSITE-ProRule" id="PRU01240"/>
    </source>
</evidence>
<evidence type="ECO:0000256" key="7">
    <source>
        <dbReference type="ARBA" id="ARBA00022825"/>
    </source>
</evidence>
<dbReference type="PRINTS" id="PR00723">
    <property type="entry name" value="SUBTILISIN"/>
</dbReference>
<feature type="domain" description="Peptidase S8/S53" evidence="11">
    <location>
        <begin position="169"/>
        <end position="626"/>
    </location>
</feature>
<evidence type="ECO:0000256" key="5">
    <source>
        <dbReference type="ARBA" id="ARBA00022729"/>
    </source>
</evidence>
<dbReference type="InterPro" id="IPR022398">
    <property type="entry name" value="Peptidase_S8_His-AS"/>
</dbReference>
<gene>
    <name evidence="14" type="ORF">H4W81_007560</name>
</gene>
<evidence type="ECO:0000256" key="10">
    <source>
        <dbReference type="SAM" id="SignalP"/>
    </source>
</evidence>
<evidence type="ECO:0000313" key="14">
    <source>
        <dbReference type="EMBL" id="MBE1564781.1"/>
    </source>
</evidence>
<dbReference type="InterPro" id="IPR050131">
    <property type="entry name" value="Peptidase_S8_subtilisin-like"/>
</dbReference>
<dbReference type="PROSITE" id="PS00138">
    <property type="entry name" value="SUBTILASE_SER"/>
    <property type="match status" value="1"/>
</dbReference>
<protein>
    <submittedName>
        <fullName evidence="14">Subtilisin family serine protease</fullName>
    </submittedName>
</protein>
<dbReference type="PROSITE" id="PS00137">
    <property type="entry name" value="SUBTILASE_HIS"/>
    <property type="match status" value="1"/>
</dbReference>
<evidence type="ECO:0000256" key="4">
    <source>
        <dbReference type="ARBA" id="ARBA00022670"/>
    </source>
</evidence>
<dbReference type="InterPro" id="IPR037045">
    <property type="entry name" value="S8pro/Inhibitor_I9_sf"/>
</dbReference>
<evidence type="ECO:0000259" key="12">
    <source>
        <dbReference type="Pfam" id="PF02225"/>
    </source>
</evidence>
<dbReference type="InterPro" id="IPR023827">
    <property type="entry name" value="Peptidase_S8_Asp-AS"/>
</dbReference>
<dbReference type="InterPro" id="IPR046450">
    <property type="entry name" value="PA_dom_sf"/>
</dbReference>
<dbReference type="InterPro" id="IPR003137">
    <property type="entry name" value="PA_domain"/>
</dbReference>
<evidence type="ECO:0000259" key="13">
    <source>
        <dbReference type="Pfam" id="PF05922"/>
    </source>
</evidence>
<dbReference type="Gene3D" id="3.40.50.200">
    <property type="entry name" value="Peptidase S8/S53 domain"/>
    <property type="match status" value="2"/>
</dbReference>
<evidence type="ECO:0000256" key="2">
    <source>
        <dbReference type="ARBA" id="ARBA00022512"/>
    </source>
</evidence>
<dbReference type="Pfam" id="PF02225">
    <property type="entry name" value="PA"/>
    <property type="match status" value="1"/>
</dbReference>
<feature type="signal peptide" evidence="10">
    <location>
        <begin position="1"/>
        <end position="26"/>
    </location>
</feature>
<evidence type="ECO:0000256" key="1">
    <source>
        <dbReference type="ARBA" id="ARBA00011073"/>
    </source>
</evidence>
<dbReference type="Pfam" id="PF00082">
    <property type="entry name" value="Peptidase_S8"/>
    <property type="match status" value="1"/>
</dbReference>
<dbReference type="Pfam" id="PF05922">
    <property type="entry name" value="Inhibitor_I9"/>
    <property type="match status" value="1"/>
</dbReference>
<keyword evidence="3" id="KW-0964">Secreted</keyword>
<dbReference type="PROSITE" id="PS51892">
    <property type="entry name" value="SUBTILASE"/>
    <property type="match status" value="1"/>
</dbReference>
<dbReference type="EMBL" id="JADBEF010000001">
    <property type="protein sequence ID" value="MBE1564781.1"/>
    <property type="molecule type" value="Genomic_DNA"/>
</dbReference>
<feature type="active site" description="Charge relay system" evidence="8">
    <location>
        <position position="588"/>
    </location>
</feature>
<feature type="chain" id="PRO_5046856125" evidence="10">
    <location>
        <begin position="27"/>
        <end position="1028"/>
    </location>
</feature>
<evidence type="ECO:0000259" key="11">
    <source>
        <dbReference type="Pfam" id="PF00082"/>
    </source>
</evidence>
<keyword evidence="6 8" id="KW-0378">Hydrolase</keyword>
<organism evidence="14 15">
    <name type="scientific">Nonomuraea africana</name>
    <dbReference type="NCBI Taxonomy" id="46171"/>
    <lineage>
        <taxon>Bacteria</taxon>
        <taxon>Bacillati</taxon>
        <taxon>Actinomycetota</taxon>
        <taxon>Actinomycetes</taxon>
        <taxon>Streptosporangiales</taxon>
        <taxon>Streptosporangiaceae</taxon>
        <taxon>Nonomuraea</taxon>
    </lineage>
</organism>
<keyword evidence="15" id="KW-1185">Reference proteome</keyword>
<dbReference type="InterPro" id="IPR000209">
    <property type="entry name" value="Peptidase_S8/S53_dom"/>
</dbReference>
<feature type="domain" description="PA" evidence="12">
    <location>
        <begin position="431"/>
        <end position="517"/>
    </location>
</feature>
<feature type="domain" description="Inhibitor I9" evidence="13">
    <location>
        <begin position="93"/>
        <end position="141"/>
    </location>
</feature>
<dbReference type="InterPro" id="IPR023828">
    <property type="entry name" value="Peptidase_S8_Ser-AS"/>
</dbReference>
<dbReference type="GO" id="GO:0008233">
    <property type="term" value="F:peptidase activity"/>
    <property type="evidence" value="ECO:0007669"/>
    <property type="project" value="UniProtKB-KW"/>
</dbReference>
<feature type="active site" description="Charge relay system" evidence="8">
    <location>
        <position position="250"/>
    </location>
</feature>
<dbReference type="PROSITE" id="PS00136">
    <property type="entry name" value="SUBTILASE_ASP"/>
    <property type="match status" value="1"/>
</dbReference>
<dbReference type="InterPro" id="IPR034213">
    <property type="entry name" value="S8_Vpr-like"/>
</dbReference>
<comment type="similarity">
    <text evidence="1 8 9">Belongs to the peptidase S8 family.</text>
</comment>
<evidence type="ECO:0000313" key="15">
    <source>
        <dbReference type="Proteomes" id="UP000661607"/>
    </source>
</evidence>
<dbReference type="InterPro" id="IPR015500">
    <property type="entry name" value="Peptidase_S8_subtilisin-rel"/>
</dbReference>
<reference evidence="14 15" key="1">
    <citation type="submission" date="2020-10" db="EMBL/GenBank/DDBJ databases">
        <title>Sequencing the genomes of 1000 actinobacteria strains.</title>
        <authorList>
            <person name="Klenk H.-P."/>
        </authorList>
    </citation>
    <scope>NUCLEOTIDE SEQUENCE [LARGE SCALE GENOMIC DNA]</scope>
    <source>
        <strain evidence="14 15">DSM 43748</strain>
    </source>
</reference>
<keyword evidence="7 8" id="KW-0720">Serine protease</keyword>
<dbReference type="PANTHER" id="PTHR43806:SF65">
    <property type="entry name" value="SERINE PROTEASE APRX"/>
    <property type="match status" value="1"/>
</dbReference>
<dbReference type="PANTHER" id="PTHR43806">
    <property type="entry name" value="PEPTIDASE S8"/>
    <property type="match status" value="1"/>
</dbReference>
<dbReference type="Proteomes" id="UP000661607">
    <property type="component" value="Unassembled WGS sequence"/>
</dbReference>
<keyword evidence="4 8" id="KW-0645">Protease</keyword>
<dbReference type="GO" id="GO:0006508">
    <property type="term" value="P:proteolysis"/>
    <property type="evidence" value="ECO:0007669"/>
    <property type="project" value="UniProtKB-KW"/>
</dbReference>
<dbReference type="RefSeq" id="WP_192779099.1">
    <property type="nucleotide sequence ID" value="NZ_BAAASY010000009.1"/>
</dbReference>
<dbReference type="SUPFAM" id="SSF52743">
    <property type="entry name" value="Subtilisin-like"/>
    <property type="match status" value="1"/>
</dbReference>
<evidence type="ECO:0000256" key="9">
    <source>
        <dbReference type="RuleBase" id="RU003355"/>
    </source>
</evidence>
<keyword evidence="2" id="KW-0134">Cell wall</keyword>
<evidence type="ECO:0000256" key="3">
    <source>
        <dbReference type="ARBA" id="ARBA00022525"/>
    </source>
</evidence>
<dbReference type="Gene3D" id="3.30.70.80">
    <property type="entry name" value="Peptidase S8 propeptide/proteinase inhibitor I9"/>
    <property type="match status" value="1"/>
</dbReference>
<name>A0ABR9KRW7_9ACTN</name>
<sequence length="1028" mass="102884">MRKRLLYAAAALTTLGALLPSGTAAAEPDQRFERLPDAYNHTGAVPAALDPAQQVKVMVQVSGDPVAAAEADAADAGRTIDKASARRELKATQQDGKQAVEALGGTVTATYTDAFNGFAATVPADKIDELAKASGVVDVHRARTFVADNAAGGSYIGADKVWQYLGKTGKGIKVGVIDSGVDYLHADFGGSGVAADFAANDKTVIEPGSFPTAKVVGGYDFVGDAYDAGSSDPAKYVPKPDPDPLDCGGHGSHVAGTIAGQGVTTDGKTYTGPYDGSTYAKGFTVAPGVAPEASLLAYRIFGCSGSSTEDVIVTAMEQALKDGVDVVNMSLGSPFGREDEPSAQAVRTLTRAGVTVVASAGNSGPNAYITGAPAVATTAISVAAMDVAMAQFPAATLTSGSGVLTLINANNAPVSAGSLPVAVLRTSYPNGPLSLGCTPADYAAYPGGVAGKLVVTLRGSCARVKRAILGQQAGAAAVAMINTSAGYPVFEGQITSDPDTGVPYTVTIPFLGFQLADRAAAAALDGQSVALAATTMVNPAYGKQSLFSSGGPGNVESMAKPDVTAPGDSVVSVGVGTGNGPSTKSGTSMAAPMTAGVAALVTQAHPRWKPGQVKAAIVSTAGAEGRHRDYNARIAGSGVVDAKAAVETNVFASTRGNGGNLSFKYAVIGNDGWSATQPVEIANKGESTVTYDLAAAFNGDARGATVAVQPSKVTVRKGSSVTVQVTLSISAAAAAALPAAEASNFGALTTVQGAVTATPRQAAPGAGPLRVAFLAVPDAVSKVTAGRAKIDGDAVSVELRNTGVHAGTADVFALGVTDPDDVTGAEDSMDIRATGVQVLPGEVLGGSAEDRTLVFAVSTHGRWSSAAANEFDVAVDTGNDGTTDYFVVGADYGAMTTGSFDGRMASFVYTAAGRLVGAWVATAPANSGTVLLPAPASALGISAAKPSFSYGVSAFSQVPDDLLDQTGVAAFDAYNPAVSTGGTVSVAPGATASLSLTRNPAAAQAPGWMVVTLDDRAGVQEADLVTLR</sequence>
<evidence type="ECO:0000256" key="6">
    <source>
        <dbReference type="ARBA" id="ARBA00022801"/>
    </source>
</evidence>
<proteinExistence type="inferred from homology"/>
<dbReference type="CDD" id="cd07474">
    <property type="entry name" value="Peptidases_S8_subtilisin_Vpr-like"/>
    <property type="match status" value="1"/>
</dbReference>
<feature type="active site" description="Charge relay system" evidence="8">
    <location>
        <position position="178"/>
    </location>
</feature>